<protein>
    <submittedName>
        <fullName evidence="1">Uncharacterized protein</fullName>
    </submittedName>
</protein>
<keyword evidence="2" id="KW-1185">Reference proteome</keyword>
<reference evidence="2" key="1">
    <citation type="submission" date="2024-07" db="EMBL/GenBank/DDBJ databases">
        <title>Two chromosome-level genome assemblies of Korean endemic species Abeliophyllum distichum and Forsythia ovata (Oleaceae).</title>
        <authorList>
            <person name="Jang H."/>
        </authorList>
    </citation>
    <scope>NUCLEOTIDE SEQUENCE [LARGE SCALE GENOMIC DNA]</scope>
</reference>
<name>A0ABD1SKV7_9LAMI</name>
<dbReference type="EMBL" id="JBFOLJ010000010">
    <property type="protein sequence ID" value="KAL2500849.1"/>
    <property type="molecule type" value="Genomic_DNA"/>
</dbReference>
<gene>
    <name evidence="1" type="ORF">Fot_34697</name>
</gene>
<organism evidence="1 2">
    <name type="scientific">Forsythia ovata</name>
    <dbReference type="NCBI Taxonomy" id="205694"/>
    <lineage>
        <taxon>Eukaryota</taxon>
        <taxon>Viridiplantae</taxon>
        <taxon>Streptophyta</taxon>
        <taxon>Embryophyta</taxon>
        <taxon>Tracheophyta</taxon>
        <taxon>Spermatophyta</taxon>
        <taxon>Magnoliopsida</taxon>
        <taxon>eudicotyledons</taxon>
        <taxon>Gunneridae</taxon>
        <taxon>Pentapetalae</taxon>
        <taxon>asterids</taxon>
        <taxon>lamiids</taxon>
        <taxon>Lamiales</taxon>
        <taxon>Oleaceae</taxon>
        <taxon>Forsythieae</taxon>
        <taxon>Forsythia</taxon>
    </lineage>
</organism>
<evidence type="ECO:0000313" key="2">
    <source>
        <dbReference type="Proteomes" id="UP001604277"/>
    </source>
</evidence>
<dbReference type="Proteomes" id="UP001604277">
    <property type="component" value="Unassembled WGS sequence"/>
</dbReference>
<comment type="caution">
    <text evidence="1">The sequence shown here is derived from an EMBL/GenBank/DDBJ whole genome shotgun (WGS) entry which is preliminary data.</text>
</comment>
<dbReference type="AlphaFoldDB" id="A0ABD1SKV7"/>
<sequence length="171" mass="19509">MSWEEGLAKKDEELGILNVKVVFQDLALAEMLVKTEALQADLVNFKDSDEEKWIFEDGKQDGVTELLKLIKDELPDINFNFLYEEGEITALALLLEVDNDEAVIALTSEIVLIPEVVACQSMRLIILKFWTSLPLLKLFWSKLLGLFLPKLQIVGFSRIYKICNTLLSIEF</sequence>
<evidence type="ECO:0000313" key="1">
    <source>
        <dbReference type="EMBL" id="KAL2500849.1"/>
    </source>
</evidence>
<accession>A0ABD1SKV7</accession>
<proteinExistence type="predicted"/>